<dbReference type="Proteomes" id="UP000695264">
    <property type="component" value="Unassembled WGS sequence"/>
</dbReference>
<feature type="region of interest" description="Disordered" evidence="3">
    <location>
        <begin position="132"/>
        <end position="151"/>
    </location>
</feature>
<dbReference type="Gene3D" id="1.25.40.10">
    <property type="entry name" value="Tetratricopeptide repeat domain"/>
    <property type="match status" value="1"/>
</dbReference>
<dbReference type="EMBL" id="JAATEN010000023">
    <property type="protein sequence ID" value="NJQ03286.1"/>
    <property type="molecule type" value="Genomic_DNA"/>
</dbReference>
<reference evidence="5 6" key="1">
    <citation type="submission" date="2020-03" db="EMBL/GenBank/DDBJ databases">
        <title>WGS of actinomycetes isolated from Thailand.</title>
        <authorList>
            <person name="Thawai C."/>
        </authorList>
    </citation>
    <scope>NUCLEOTIDE SEQUENCE [LARGE SCALE GENOMIC DNA]</scope>
    <source>
        <strain evidence="5 6">PLAI 1-29</strain>
    </source>
</reference>
<evidence type="ECO:0000256" key="2">
    <source>
        <dbReference type="ARBA" id="ARBA00022840"/>
    </source>
</evidence>
<name>A0ABX1C041_9ACTN</name>
<dbReference type="PANTHER" id="PTHR16305:SF35">
    <property type="entry name" value="TRANSCRIPTIONAL ACTIVATOR DOMAIN"/>
    <property type="match status" value="1"/>
</dbReference>
<dbReference type="InterPro" id="IPR041664">
    <property type="entry name" value="AAA_16"/>
</dbReference>
<proteinExistence type="predicted"/>
<keyword evidence="1" id="KW-0547">Nucleotide-binding</keyword>
<evidence type="ECO:0000256" key="3">
    <source>
        <dbReference type="SAM" id="MobiDB-lite"/>
    </source>
</evidence>
<dbReference type="SUPFAM" id="SSF48452">
    <property type="entry name" value="TPR-like"/>
    <property type="match status" value="1"/>
</dbReference>
<dbReference type="SUPFAM" id="SSF46894">
    <property type="entry name" value="C-terminal effector domain of the bipartite response regulators"/>
    <property type="match status" value="1"/>
</dbReference>
<dbReference type="Pfam" id="PF00196">
    <property type="entry name" value="GerE"/>
    <property type="match status" value="1"/>
</dbReference>
<feature type="region of interest" description="Disordered" evidence="3">
    <location>
        <begin position="688"/>
        <end position="713"/>
    </location>
</feature>
<dbReference type="PANTHER" id="PTHR16305">
    <property type="entry name" value="TESTICULAR SOLUBLE ADENYLYL CYCLASE"/>
    <property type="match status" value="1"/>
</dbReference>
<dbReference type="SUPFAM" id="SSF52540">
    <property type="entry name" value="P-loop containing nucleoside triphosphate hydrolases"/>
    <property type="match status" value="1"/>
</dbReference>
<evidence type="ECO:0000313" key="5">
    <source>
        <dbReference type="EMBL" id="NJQ03286.1"/>
    </source>
</evidence>
<dbReference type="SMART" id="SM00421">
    <property type="entry name" value="HTH_LUXR"/>
    <property type="match status" value="1"/>
</dbReference>
<evidence type="ECO:0000256" key="1">
    <source>
        <dbReference type="ARBA" id="ARBA00022741"/>
    </source>
</evidence>
<gene>
    <name evidence="5" type="ORF">HCK00_22820</name>
</gene>
<protein>
    <submittedName>
        <fullName evidence="5">AAA family ATPase</fullName>
    </submittedName>
</protein>
<evidence type="ECO:0000313" key="6">
    <source>
        <dbReference type="Proteomes" id="UP000695264"/>
    </source>
</evidence>
<dbReference type="CDD" id="cd06170">
    <property type="entry name" value="LuxR_C_like"/>
    <property type="match status" value="1"/>
</dbReference>
<dbReference type="RefSeq" id="WP_168103909.1">
    <property type="nucleotide sequence ID" value="NZ_JAATEN010000023.1"/>
</dbReference>
<feature type="domain" description="HTH luxR-type" evidence="4">
    <location>
        <begin position="934"/>
        <end position="999"/>
    </location>
</feature>
<keyword evidence="2" id="KW-0067">ATP-binding</keyword>
<dbReference type="InterPro" id="IPR000792">
    <property type="entry name" value="Tscrpt_reg_LuxR_C"/>
</dbReference>
<keyword evidence="6" id="KW-1185">Reference proteome</keyword>
<dbReference type="InterPro" id="IPR027417">
    <property type="entry name" value="P-loop_NTPase"/>
</dbReference>
<evidence type="ECO:0000259" key="4">
    <source>
        <dbReference type="PROSITE" id="PS50043"/>
    </source>
</evidence>
<accession>A0ABX1C041</accession>
<feature type="compositionally biased region" description="Gly residues" evidence="3">
    <location>
        <begin position="692"/>
        <end position="708"/>
    </location>
</feature>
<dbReference type="InterPro" id="IPR016032">
    <property type="entry name" value="Sig_transdc_resp-reg_C-effctor"/>
</dbReference>
<feature type="region of interest" description="Disordered" evidence="3">
    <location>
        <begin position="1"/>
        <end position="24"/>
    </location>
</feature>
<dbReference type="Pfam" id="PF13191">
    <property type="entry name" value="AAA_16"/>
    <property type="match status" value="1"/>
</dbReference>
<dbReference type="PRINTS" id="PR00038">
    <property type="entry name" value="HTHLUXR"/>
</dbReference>
<sequence length="1009" mass="106851">MNGTVTGLTADHHSLRHGAAPSRPPGLPGCLDAFEAPVVPGRPGQPGLRERGGVLSRVAADAERALAGSGRLVLVRGATGTGRSALLEAVVARAERQGFRVLQVRCSPEESGTDFAAVTELLDTDLWFGPRPTAVGSGSGEPGGEHSLHGSGRSAELWRRLRSYAARGPLLLAVDDVHLADPASRAWIARAARLIDRLPVLVVLTERCQYDLEPARPSLVRALPPHLFTAHRLDPLTPRAVAGLVRERLGAGLRPGWLDGCLRATGGIPLLLGALLEDLAALPGAAADVGGPFPPSAARFHSGAYTGAVSWALECAGPATADLARILAELETTGDTALLAEVAGTDPVRTDRWVAALRAAGLVVREPHDGRPRIAHPLLREAVLDGWPLRRRQDVRRAAAELLYHRGESAETVARRLLALPAVGAEWAVAALLEAASAAVRDGRHRAAGDCLRRVLDEPLSRERRGRVLTELGCLEADAGRLVGVRHLAEAVPLRQPEGFGRLSTTVALGTALARGGDVHGALDTLRALCEELPGSSAQARAAQAAAALLAAYDAQSWLRAMRGLRHVAAHSPDRLDQAERALLVRYEATAGLISAQDAMERLCALSTVPADPVLAPYALATAVAVLQWADRYDEVDRLVATGLSEYRPAELHPALHALTDVRHDAAAARGRYAELLAEPVVRAALAEPWRGGPGGPGGSGAPGGPGGPARPIARHGTTNLLAHTVLALLETGRREEARRLSGTIAAGGPCDSWEWNRYLYARGLLRAADGDHAGALADFRECGRRQSGREVLSPVVTPWRSAAAESLRRLGRSGEALELAEEEYRLARVWNTPRTVGRALRVLGTVTGGRRGTELNRRAVTVLRSAPAGAELGLELAPALIALGEALAASGERGRARTVLREAAVLAEELGALRTLARAERALADSGARVLRVHSGVDALTESERRIAGLAAEGRTNAEICELLHLARRTVETHLTSAYRKLGIRRRSELPTALAPLAETRPTPRPER</sequence>
<dbReference type="InterPro" id="IPR036388">
    <property type="entry name" value="WH-like_DNA-bd_sf"/>
</dbReference>
<dbReference type="InterPro" id="IPR011990">
    <property type="entry name" value="TPR-like_helical_dom_sf"/>
</dbReference>
<dbReference type="PROSITE" id="PS50043">
    <property type="entry name" value="HTH_LUXR_2"/>
    <property type="match status" value="1"/>
</dbReference>
<comment type="caution">
    <text evidence="5">The sequence shown here is derived from an EMBL/GenBank/DDBJ whole genome shotgun (WGS) entry which is preliminary data.</text>
</comment>
<dbReference type="Gene3D" id="1.10.10.10">
    <property type="entry name" value="Winged helix-like DNA-binding domain superfamily/Winged helix DNA-binding domain"/>
    <property type="match status" value="1"/>
</dbReference>
<organism evidence="5 6">
    <name type="scientific">Streptomyces zingiberis</name>
    <dbReference type="NCBI Taxonomy" id="2053010"/>
    <lineage>
        <taxon>Bacteria</taxon>
        <taxon>Bacillati</taxon>
        <taxon>Actinomycetota</taxon>
        <taxon>Actinomycetes</taxon>
        <taxon>Kitasatosporales</taxon>
        <taxon>Streptomycetaceae</taxon>
        <taxon>Streptomyces</taxon>
    </lineage>
</organism>